<dbReference type="Gene3D" id="1.10.10.10">
    <property type="entry name" value="Winged helix-like DNA-binding domain superfamily/Winged helix DNA-binding domain"/>
    <property type="match status" value="1"/>
</dbReference>
<accession>A0A1H9Y923</accession>
<dbReference type="SUPFAM" id="SSF46785">
    <property type="entry name" value="Winged helix' DNA-binding domain"/>
    <property type="match status" value="1"/>
</dbReference>
<dbReference type="STRING" id="426128.SAMN05660297_00105"/>
<evidence type="ECO:0000313" key="3">
    <source>
        <dbReference type="Proteomes" id="UP000199568"/>
    </source>
</evidence>
<feature type="domain" description="LexA repressor DNA-binding" evidence="1">
    <location>
        <begin position="7"/>
        <end position="57"/>
    </location>
</feature>
<dbReference type="InterPro" id="IPR006199">
    <property type="entry name" value="LexA_DNA-bd_dom"/>
</dbReference>
<dbReference type="OrthoDB" id="1956263at2"/>
<dbReference type="InterPro" id="IPR036388">
    <property type="entry name" value="WH-like_DNA-bd_sf"/>
</dbReference>
<proteinExistence type="predicted"/>
<sequence>MGNGKLSILRAIEKYIRENGFNPTVGEVCRSLSIYSPNKVHSYLNQLEVLGIIEKQEIFQRGAMKITDKGREVIRAYEIIG</sequence>
<dbReference type="GO" id="GO:0006508">
    <property type="term" value="P:proteolysis"/>
    <property type="evidence" value="ECO:0007669"/>
    <property type="project" value="InterPro"/>
</dbReference>
<keyword evidence="3" id="KW-1185">Reference proteome</keyword>
<reference evidence="2 3" key="1">
    <citation type="submission" date="2016-10" db="EMBL/GenBank/DDBJ databases">
        <authorList>
            <person name="de Groot N.N."/>
        </authorList>
    </citation>
    <scope>NUCLEOTIDE SEQUENCE [LARGE SCALE GENOMIC DNA]</scope>
    <source>
        <strain evidence="2 3">DSM 18979</strain>
    </source>
</reference>
<name>A0A1H9Y923_9FIRM</name>
<organism evidence="2 3">
    <name type="scientific">Natronincola peptidivorans</name>
    <dbReference type="NCBI Taxonomy" id="426128"/>
    <lineage>
        <taxon>Bacteria</taxon>
        <taxon>Bacillati</taxon>
        <taxon>Bacillota</taxon>
        <taxon>Clostridia</taxon>
        <taxon>Peptostreptococcales</taxon>
        <taxon>Natronincolaceae</taxon>
        <taxon>Natronincola</taxon>
    </lineage>
</organism>
<dbReference type="RefSeq" id="WP_090437782.1">
    <property type="nucleotide sequence ID" value="NZ_FOHU01000001.1"/>
</dbReference>
<dbReference type="Pfam" id="PF01726">
    <property type="entry name" value="LexA_DNA_bind"/>
    <property type="match status" value="1"/>
</dbReference>
<gene>
    <name evidence="2" type="ORF">SAMN05660297_00105</name>
</gene>
<evidence type="ECO:0000259" key="1">
    <source>
        <dbReference type="Pfam" id="PF01726"/>
    </source>
</evidence>
<protein>
    <submittedName>
        <fullName evidence="2">LexA DNA binding domain-containing protein</fullName>
    </submittedName>
</protein>
<dbReference type="InterPro" id="IPR036390">
    <property type="entry name" value="WH_DNA-bd_sf"/>
</dbReference>
<dbReference type="EMBL" id="FOHU01000001">
    <property type="protein sequence ID" value="SES65326.1"/>
    <property type="molecule type" value="Genomic_DNA"/>
</dbReference>
<dbReference type="AlphaFoldDB" id="A0A1H9Y923"/>
<dbReference type="GO" id="GO:0004252">
    <property type="term" value="F:serine-type endopeptidase activity"/>
    <property type="evidence" value="ECO:0007669"/>
    <property type="project" value="InterPro"/>
</dbReference>
<evidence type="ECO:0000313" key="2">
    <source>
        <dbReference type="EMBL" id="SES65326.1"/>
    </source>
</evidence>
<dbReference type="Proteomes" id="UP000199568">
    <property type="component" value="Unassembled WGS sequence"/>
</dbReference>